<dbReference type="AlphaFoldDB" id="A0A7J8F077"/>
<keyword evidence="3" id="KW-1185">Reference proteome</keyword>
<comment type="caution">
    <text evidence="2">The sequence shown here is derived from an EMBL/GenBank/DDBJ whole genome shotgun (WGS) entry which is preliminary data.</text>
</comment>
<reference evidence="2 3" key="1">
    <citation type="journal article" date="2020" name="Nature">
        <title>Six reference-quality genomes reveal evolution of bat adaptations.</title>
        <authorList>
            <person name="Jebb D."/>
            <person name="Huang Z."/>
            <person name="Pippel M."/>
            <person name="Hughes G.M."/>
            <person name="Lavrichenko K."/>
            <person name="Devanna P."/>
            <person name="Winkler S."/>
            <person name="Jermiin L.S."/>
            <person name="Skirmuntt E.C."/>
            <person name="Katzourakis A."/>
            <person name="Burkitt-Gray L."/>
            <person name="Ray D.A."/>
            <person name="Sullivan K.A.M."/>
            <person name="Roscito J.G."/>
            <person name="Kirilenko B.M."/>
            <person name="Davalos L.M."/>
            <person name="Corthals A.P."/>
            <person name="Power M.L."/>
            <person name="Jones G."/>
            <person name="Ransome R.D."/>
            <person name="Dechmann D.K.N."/>
            <person name="Locatelli A.G."/>
            <person name="Puechmaille S.J."/>
            <person name="Fedrigo O."/>
            <person name="Jarvis E.D."/>
            <person name="Hiller M."/>
            <person name="Vernes S.C."/>
            <person name="Myers E.W."/>
            <person name="Teeling E.C."/>
        </authorList>
    </citation>
    <scope>NUCLEOTIDE SEQUENCE [LARGE SCALE GENOMIC DNA]</scope>
    <source>
        <strain evidence="2">MRouAeg1</strain>
        <tissue evidence="2">Muscle</tissue>
    </source>
</reference>
<feature type="transmembrane region" description="Helical" evidence="1">
    <location>
        <begin position="34"/>
        <end position="54"/>
    </location>
</feature>
<organism evidence="2 3">
    <name type="scientific">Rousettus aegyptiacus</name>
    <name type="common">Egyptian fruit bat</name>
    <name type="synonym">Pteropus aegyptiacus</name>
    <dbReference type="NCBI Taxonomy" id="9407"/>
    <lineage>
        <taxon>Eukaryota</taxon>
        <taxon>Metazoa</taxon>
        <taxon>Chordata</taxon>
        <taxon>Craniata</taxon>
        <taxon>Vertebrata</taxon>
        <taxon>Euteleostomi</taxon>
        <taxon>Mammalia</taxon>
        <taxon>Eutheria</taxon>
        <taxon>Laurasiatheria</taxon>
        <taxon>Chiroptera</taxon>
        <taxon>Yinpterochiroptera</taxon>
        <taxon>Pteropodoidea</taxon>
        <taxon>Pteropodidae</taxon>
        <taxon>Rousettinae</taxon>
        <taxon>Rousettus</taxon>
    </lineage>
</organism>
<dbReference type="EMBL" id="JACASE010000008">
    <property type="protein sequence ID" value="KAF6441147.1"/>
    <property type="molecule type" value="Genomic_DNA"/>
</dbReference>
<dbReference type="Proteomes" id="UP000593571">
    <property type="component" value="Unassembled WGS sequence"/>
</dbReference>
<proteinExistence type="predicted"/>
<keyword evidence="1" id="KW-0472">Membrane</keyword>
<keyword evidence="1" id="KW-0812">Transmembrane</keyword>
<protein>
    <submittedName>
        <fullName evidence="2">Uncharacterized protein</fullName>
    </submittedName>
</protein>
<name>A0A7J8F077_ROUAE</name>
<evidence type="ECO:0000313" key="3">
    <source>
        <dbReference type="Proteomes" id="UP000593571"/>
    </source>
</evidence>
<gene>
    <name evidence="2" type="ORF">HJG63_012306</name>
</gene>
<accession>A0A7J8F077</accession>
<evidence type="ECO:0000313" key="2">
    <source>
        <dbReference type="EMBL" id="KAF6441147.1"/>
    </source>
</evidence>
<sequence>MAHFFSLFKQKRYMSITKFLSTHKEMKKITYSQITDNIVLLAFFSMHIYTYIYLHFLHYSCFCFKKSGRSSWGPQLHAALTSFHLAFRRTKVSTGLFVNTVAIPLSATRGRRCLLMHICPKASRGEPSDLSFLGIQELAALIKATRS</sequence>
<evidence type="ECO:0000256" key="1">
    <source>
        <dbReference type="SAM" id="Phobius"/>
    </source>
</evidence>
<keyword evidence="1" id="KW-1133">Transmembrane helix</keyword>